<name>A0ABZ3F2B4_9FIRM</name>
<evidence type="ECO:0000313" key="2">
    <source>
        <dbReference type="Proteomes" id="UP001451571"/>
    </source>
</evidence>
<dbReference type="RefSeq" id="WP_342759525.1">
    <property type="nucleotide sequence ID" value="NZ_CP146256.1"/>
</dbReference>
<evidence type="ECO:0000313" key="1">
    <source>
        <dbReference type="EMBL" id="XAH75949.1"/>
    </source>
</evidence>
<proteinExistence type="predicted"/>
<keyword evidence="2" id="KW-1185">Reference proteome</keyword>
<dbReference type="EMBL" id="CP146256">
    <property type="protein sequence ID" value="XAH75949.1"/>
    <property type="molecule type" value="Genomic_DNA"/>
</dbReference>
<gene>
    <name evidence="1" type="ORF">V6984_09380</name>
</gene>
<dbReference type="Proteomes" id="UP001451571">
    <property type="component" value="Chromosome"/>
</dbReference>
<reference evidence="1 2" key="1">
    <citation type="submission" date="2024-02" db="EMBL/GenBank/DDBJ databases">
        <title>Bacterial strain from lacustrine sediment.</title>
        <authorList>
            <person name="Petit C."/>
            <person name="Fadhlaoui K."/>
        </authorList>
    </citation>
    <scope>NUCLEOTIDE SEQUENCE [LARGE SCALE GENOMIC DNA]</scope>
    <source>
        <strain evidence="1 2">IPX-CK</strain>
    </source>
</reference>
<organism evidence="1 2">
    <name type="scientific">Kineothrix sedimenti</name>
    <dbReference type="NCBI Taxonomy" id="3123317"/>
    <lineage>
        <taxon>Bacteria</taxon>
        <taxon>Bacillati</taxon>
        <taxon>Bacillota</taxon>
        <taxon>Clostridia</taxon>
        <taxon>Lachnospirales</taxon>
        <taxon>Lachnospiraceae</taxon>
        <taxon>Kineothrix</taxon>
    </lineage>
</organism>
<protein>
    <submittedName>
        <fullName evidence="1">Uncharacterized protein</fullName>
    </submittedName>
</protein>
<accession>A0ABZ3F2B4</accession>
<sequence length="273" mass="31696">MDVLSNIIPVPNHLIRLRKDQCSSEVIFDNGNKISIVPANENSRGCRFNGAIVDNETDIDVIDCVITPQIMPLKNNDGLFDKNDNPSTRIYYVDIGYGDLDKSKKYNNNQLIYVSSKWSNVNELSQWQKEILNKYINNFNDNMLNILSKYEKEYECMWIGNDYDRPVITKELNNDKVMLFEAWGIPKENITYEIEFINKTRQTFLNVTGRAEIIDLGFENDINIHMLIDTEIYDGYEVNVDNGMVMVILHEIENEQPVLKGYVKMSHVETTPF</sequence>